<evidence type="ECO:0008006" key="4">
    <source>
        <dbReference type="Google" id="ProtNLM"/>
    </source>
</evidence>
<gene>
    <name evidence="2" type="ORF">MNEG_8782</name>
</gene>
<dbReference type="OrthoDB" id="535982at2759"/>
<keyword evidence="3" id="KW-1185">Reference proteome</keyword>
<dbReference type="SUPFAM" id="SSF52540">
    <property type="entry name" value="P-loop containing nucleoside triphosphate hydrolases"/>
    <property type="match status" value="1"/>
</dbReference>
<dbReference type="InterPro" id="IPR027417">
    <property type="entry name" value="P-loop_NTPase"/>
</dbReference>
<dbReference type="GO" id="GO:0006388">
    <property type="term" value="P:tRNA splicing, via endonucleolytic cleavage and ligation"/>
    <property type="evidence" value="ECO:0007669"/>
    <property type="project" value="InterPro"/>
</dbReference>
<dbReference type="Proteomes" id="UP000054498">
    <property type="component" value="Unassembled WGS sequence"/>
</dbReference>
<reference evidence="2 3" key="1">
    <citation type="journal article" date="2013" name="BMC Genomics">
        <title>Reconstruction of the lipid metabolism for the microalga Monoraphidium neglectum from its genome sequence reveals characteristics suitable for biofuel production.</title>
        <authorList>
            <person name="Bogen C."/>
            <person name="Al-Dilaimi A."/>
            <person name="Albersmeier A."/>
            <person name="Wichmann J."/>
            <person name="Grundmann M."/>
            <person name="Rupp O."/>
            <person name="Lauersen K.J."/>
            <person name="Blifernez-Klassen O."/>
            <person name="Kalinowski J."/>
            <person name="Goesmann A."/>
            <person name="Mussgnug J.H."/>
            <person name="Kruse O."/>
        </authorList>
    </citation>
    <scope>NUCLEOTIDE SEQUENCE [LARGE SCALE GENOMIC DNA]</scope>
    <source>
        <strain evidence="2 3">SAG 48.87</strain>
    </source>
</reference>
<evidence type="ECO:0000313" key="2">
    <source>
        <dbReference type="EMBL" id="KIY99181.1"/>
    </source>
</evidence>
<dbReference type="KEGG" id="mng:MNEG_8782"/>
<dbReference type="EMBL" id="KK101928">
    <property type="protein sequence ID" value="KIY99181.1"/>
    <property type="molecule type" value="Genomic_DNA"/>
</dbReference>
<evidence type="ECO:0000256" key="1">
    <source>
        <dbReference type="SAM" id="MobiDB-lite"/>
    </source>
</evidence>
<dbReference type="RefSeq" id="XP_013898201.1">
    <property type="nucleotide sequence ID" value="XM_014042747.1"/>
</dbReference>
<accession>A0A0D2MEQ7</accession>
<protein>
    <recommendedName>
        <fullName evidence="4">tRNA ligase phosphodiesterase domain-containing protein</fullName>
    </recommendedName>
</protein>
<dbReference type="PANTHER" id="PTHR35460:SF1">
    <property type="entry name" value="TRNA LIGASE 1"/>
    <property type="match status" value="1"/>
</dbReference>
<feature type="region of interest" description="Disordered" evidence="1">
    <location>
        <begin position="183"/>
        <end position="222"/>
    </location>
</feature>
<dbReference type="GO" id="GO:0003972">
    <property type="term" value="F:RNA ligase (ATP) activity"/>
    <property type="evidence" value="ECO:0007669"/>
    <property type="project" value="InterPro"/>
</dbReference>
<dbReference type="PANTHER" id="PTHR35460">
    <property type="entry name" value="TRNA LIGASE 1"/>
    <property type="match status" value="1"/>
</dbReference>
<name>A0A0D2MEQ7_9CHLO</name>
<feature type="compositionally biased region" description="Gly residues" evidence="1">
    <location>
        <begin position="200"/>
        <end position="222"/>
    </location>
</feature>
<dbReference type="InterPro" id="IPR038837">
    <property type="entry name" value="tRNA_ligase_1"/>
</dbReference>
<proteinExistence type="predicted"/>
<sequence>MLAAAGGDVEAVKAQGDPLLPPVIQVKAANADWLPQPRMEAAPQALRDAVVAALAASGALLAPAAGAAGDEAAGPLGVECPGGGGGKGPQLVYSRGALSRCDAPRLRATLVSAAEGAARAADEAQGSADAGLLRQLIGQLKGQPDEAVVVEARSKAARALSGGPDAASSLRYKKKMILWTPPSAQATPVPPAAPGPAADAGGGGGGAGASSAGGGGGGGGASSNGGGAGDGDGSGVVGYCMMTFVIRNGLKALALGLPTYLAYVDSLARSWRLTRHQAAQVNMFARAWADWISRRGGAVAVRDASYLDAAEPFARAFLASGCCMGAGVQERPPGAFQGLLILVDTDESLVGALKSALHLQHVLDPGGLPPYSKQLVAQGSILCLPRDTPQQSAVPRGLIPLLQAAARHTFAVVQRPPPPVSKDPSNGPAAKRQFGIHKSKVKPIEKAIEAAVGAAAMQRRVLQLDAPADAAEVAAWAGGGAPLPEPDAACVVCFVGIPGCGKSALAQALGDTLPGVEGPSSLQVLNSDRLRQKGLPSNRYWHQVAAAADSCVGGGNVAVVVADKNLVPYPQDNVGRAAATLRECGAATLAVVPTCAGAPPASRPDVHCGLPELPFPLELVALCALRAVLRSSHEGGVDAQSPACMTVVVRFTHYYRHISSEDLLGQLRSHFSAVVELPVMQLGPGEDQQVPLEVLQHLAHGLVSLNQQENPPLPPEWEERARQLLTSEPVRSRVLALQRPLEDCAGDLAAAVRGVLLQQADCGGGGAGGACLRTEASLPSALAHLSTAGSQAGAAVAAVVAGSRPMDVDGGSAAAEGGGDVAAASDPARGVRYIAIAGFDPAPLLAASRQVLPPEALACQQAKAGLQLHVTLWHAEDPVVGPQRGLRDALLAAVGSEAVFEAVSIDCSAGVTAAQVRLLSGPEGADTKAYLHVTLAVAPGSRPKDAASLPRLVAEGSALRVALAEPLQMVGQVLAFS</sequence>
<dbReference type="GeneID" id="25741657"/>
<evidence type="ECO:0000313" key="3">
    <source>
        <dbReference type="Proteomes" id="UP000054498"/>
    </source>
</evidence>
<organism evidence="2 3">
    <name type="scientific">Monoraphidium neglectum</name>
    <dbReference type="NCBI Taxonomy" id="145388"/>
    <lineage>
        <taxon>Eukaryota</taxon>
        <taxon>Viridiplantae</taxon>
        <taxon>Chlorophyta</taxon>
        <taxon>core chlorophytes</taxon>
        <taxon>Chlorophyceae</taxon>
        <taxon>CS clade</taxon>
        <taxon>Sphaeropleales</taxon>
        <taxon>Selenastraceae</taxon>
        <taxon>Monoraphidium</taxon>
    </lineage>
</organism>
<dbReference type="Gene3D" id="3.40.50.300">
    <property type="entry name" value="P-loop containing nucleotide triphosphate hydrolases"/>
    <property type="match status" value="1"/>
</dbReference>
<dbReference type="AlphaFoldDB" id="A0A0D2MEQ7"/>